<dbReference type="Proteomes" id="UP001060215">
    <property type="component" value="Chromosome 3"/>
</dbReference>
<comment type="caution">
    <text evidence="1">The sequence shown here is derived from an EMBL/GenBank/DDBJ whole genome shotgun (WGS) entry which is preliminary data.</text>
</comment>
<organism evidence="1 2">
    <name type="scientific">Camellia lanceoleosa</name>
    <dbReference type="NCBI Taxonomy" id="1840588"/>
    <lineage>
        <taxon>Eukaryota</taxon>
        <taxon>Viridiplantae</taxon>
        <taxon>Streptophyta</taxon>
        <taxon>Embryophyta</taxon>
        <taxon>Tracheophyta</taxon>
        <taxon>Spermatophyta</taxon>
        <taxon>Magnoliopsida</taxon>
        <taxon>eudicotyledons</taxon>
        <taxon>Gunneridae</taxon>
        <taxon>Pentapetalae</taxon>
        <taxon>asterids</taxon>
        <taxon>Ericales</taxon>
        <taxon>Theaceae</taxon>
        <taxon>Camellia</taxon>
    </lineage>
</organism>
<accession>A0ACC0IKD0</accession>
<protein>
    <submittedName>
        <fullName evidence="1">Uncharacterized protein</fullName>
    </submittedName>
</protein>
<evidence type="ECO:0000313" key="1">
    <source>
        <dbReference type="EMBL" id="KAI8026118.1"/>
    </source>
</evidence>
<gene>
    <name evidence="1" type="ORF">LOK49_LG02G02249</name>
</gene>
<evidence type="ECO:0000313" key="2">
    <source>
        <dbReference type="Proteomes" id="UP001060215"/>
    </source>
</evidence>
<keyword evidence="2" id="KW-1185">Reference proteome</keyword>
<dbReference type="EMBL" id="CM045760">
    <property type="protein sequence ID" value="KAI8026118.1"/>
    <property type="molecule type" value="Genomic_DNA"/>
</dbReference>
<sequence>MVMAGVGLSCLGSPSSDLAEFMDVDCVFKSQSSHSQGRVSDCESRHCASIGSPKARVSTTTATVIIISFLKFYIDAAVSLSFYFEPPWELSGTSLPLSLFLTMLLYASSKSIFVGEIESVWSKEQLLVMIMMLSLPRVVNGAMQGINGTVFAYGVTSSGKTHTMHLKEKYSKLEASRNALRQGVKIQNELIDKLQKESLNFKKELDGGKYSVFDRSVLVSNGVLHDKPKTITRIVDCLLFISLHLFCGIINQLGPDNLDNLRKLQSSSRNKHLVPVQLLHKKMTTTRFQTLWLVRPLKQLQRRES</sequence>
<name>A0ACC0IKD0_9ERIC</name>
<reference evidence="1 2" key="1">
    <citation type="journal article" date="2022" name="Plant J.">
        <title>Chromosome-level genome of Camellia lanceoleosa provides a valuable resource for understanding genome evolution and self-incompatibility.</title>
        <authorList>
            <person name="Gong W."/>
            <person name="Xiao S."/>
            <person name="Wang L."/>
            <person name="Liao Z."/>
            <person name="Chang Y."/>
            <person name="Mo W."/>
            <person name="Hu G."/>
            <person name="Li W."/>
            <person name="Zhao G."/>
            <person name="Zhu H."/>
            <person name="Hu X."/>
            <person name="Ji K."/>
            <person name="Xiang X."/>
            <person name="Song Q."/>
            <person name="Yuan D."/>
            <person name="Jin S."/>
            <person name="Zhang L."/>
        </authorList>
    </citation>
    <scope>NUCLEOTIDE SEQUENCE [LARGE SCALE GENOMIC DNA]</scope>
    <source>
        <strain evidence="1">SQ_2022a</strain>
    </source>
</reference>
<proteinExistence type="predicted"/>